<dbReference type="PANTHER" id="PTHR12618">
    <property type="entry name" value="PHD AND RING FINGER DOMAIN-CONTAINING PROTEIN 1"/>
    <property type="match status" value="1"/>
</dbReference>
<proteinExistence type="predicted"/>
<organism evidence="2 3">
    <name type="scientific">Glossina pallidipes</name>
    <name type="common">Tsetse fly</name>
    <dbReference type="NCBI Taxonomy" id="7398"/>
    <lineage>
        <taxon>Eukaryota</taxon>
        <taxon>Metazoa</taxon>
        <taxon>Ecdysozoa</taxon>
        <taxon>Arthropoda</taxon>
        <taxon>Hexapoda</taxon>
        <taxon>Insecta</taxon>
        <taxon>Pterygota</taxon>
        <taxon>Neoptera</taxon>
        <taxon>Endopterygota</taxon>
        <taxon>Diptera</taxon>
        <taxon>Brachycera</taxon>
        <taxon>Muscomorpha</taxon>
        <taxon>Hippoboscoidea</taxon>
        <taxon>Glossinidae</taxon>
        <taxon>Glossina</taxon>
    </lineage>
</organism>
<evidence type="ECO:0000313" key="3">
    <source>
        <dbReference type="Proteomes" id="UP000092445"/>
    </source>
</evidence>
<evidence type="ECO:0000259" key="1">
    <source>
        <dbReference type="Pfam" id="PF23030"/>
    </source>
</evidence>
<dbReference type="EnsemblMetazoa" id="GPAI026425-RA">
    <property type="protein sequence ID" value="GPAI026425-PA"/>
    <property type="gene ID" value="GPAI026425"/>
</dbReference>
<reference evidence="2" key="2">
    <citation type="submission" date="2020-05" db="UniProtKB">
        <authorList>
            <consortium name="EnsemblMetazoa"/>
        </authorList>
    </citation>
    <scope>IDENTIFICATION</scope>
    <source>
        <strain evidence="2">IAEA</strain>
    </source>
</reference>
<name>A0A1A9ZVL9_GLOPL</name>
<reference evidence="3" key="1">
    <citation type="submission" date="2014-03" db="EMBL/GenBank/DDBJ databases">
        <authorList>
            <person name="Aksoy S."/>
            <person name="Warren W."/>
            <person name="Wilson R.K."/>
        </authorList>
    </citation>
    <scope>NUCLEOTIDE SEQUENCE [LARGE SCALE GENOMIC DNA]</scope>
    <source>
        <strain evidence="3">IAEA</strain>
    </source>
</reference>
<dbReference type="VEuPathDB" id="VectorBase:GPAI026425"/>
<sequence length="137" mass="15405">MFGDIRLLENPFSGTNYFQLGDCQLGELKEQVTDAVGLAAIYPLKIGKSDDLIKVYDDVPNSAVELQVKDKITKEDYKEIMRRAVPKICHSKSGEIDPHKIKNLIDAYVKKFRAKHKKLNLANTGQVADKPAITFLN</sequence>
<dbReference type="Proteomes" id="UP000092445">
    <property type="component" value="Unassembled WGS sequence"/>
</dbReference>
<dbReference type="InterPro" id="IPR047157">
    <property type="entry name" value="PHRF1/Atg35"/>
</dbReference>
<keyword evidence="3" id="KW-1185">Reference proteome</keyword>
<protein>
    <recommendedName>
        <fullName evidence="1">SFR19-like C-terminal domain-containing protein</fullName>
    </recommendedName>
</protein>
<dbReference type="AlphaFoldDB" id="A0A1A9ZVL9"/>
<feature type="domain" description="SFR19-like C-terminal" evidence="1">
    <location>
        <begin position="69"/>
        <end position="119"/>
    </location>
</feature>
<dbReference type="Pfam" id="PF23030">
    <property type="entry name" value="SCAF11-like_C"/>
    <property type="match status" value="1"/>
</dbReference>
<accession>A0A1A9ZVL9</accession>
<evidence type="ECO:0000313" key="2">
    <source>
        <dbReference type="EnsemblMetazoa" id="GPAI026425-PA"/>
    </source>
</evidence>
<dbReference type="InterPro" id="IPR057031">
    <property type="entry name" value="SFR19-like_C"/>
</dbReference>
<dbReference type="PANTHER" id="PTHR12618:SF20">
    <property type="entry name" value="PHD AND RING FINGER DOMAIN-CONTAINING PROTEIN 1"/>
    <property type="match status" value="1"/>
</dbReference>